<keyword evidence="10" id="KW-0175">Coiled coil</keyword>
<reference evidence="13" key="1">
    <citation type="submission" date="2025-08" db="UniProtKB">
        <authorList>
            <consortium name="RefSeq"/>
        </authorList>
    </citation>
    <scope>IDENTIFICATION</scope>
    <source>
        <tissue evidence="13">Tentacle</tissue>
    </source>
</reference>
<evidence type="ECO:0000256" key="8">
    <source>
        <dbReference type="ARBA" id="ARBA00032437"/>
    </source>
</evidence>
<sequence>MAAEGMSMTIFVFLYVLTLRIFNKMLSKAAVMIIRILNKSDPKEDESVAQMKKLIAEQQLISAQDEFAKYARLQRKIDKLKDEVNSFGSERRKAEGKHKLISKVLIMMSIFAIHITFLIMYRKDPVIILPHQWFYPFTFILSLPTGISGAIGLPCWMLTCNKIIEKII</sequence>
<evidence type="ECO:0000256" key="9">
    <source>
        <dbReference type="ARBA" id="ARBA00033006"/>
    </source>
</evidence>
<dbReference type="GO" id="GO:0071816">
    <property type="term" value="P:tail-anchored membrane protein insertion into ER membrane"/>
    <property type="evidence" value="ECO:0007669"/>
    <property type="project" value="InterPro"/>
</dbReference>
<dbReference type="KEGG" id="aten:116305316"/>
<protein>
    <recommendedName>
        <fullName evidence="3">Guided entry of tail-anchored proteins factor 1</fullName>
    </recommendedName>
    <alternativeName>
        <fullName evidence="8">Tail-anchored protein insertion receptor WRB</fullName>
    </alternativeName>
    <alternativeName>
        <fullName evidence="9">Tryptophan-rich basic protein</fullName>
    </alternativeName>
</protein>
<gene>
    <name evidence="13" type="primary">LOC116305316</name>
</gene>
<dbReference type="GO" id="GO:0043495">
    <property type="term" value="F:protein-membrane adaptor activity"/>
    <property type="evidence" value="ECO:0007669"/>
    <property type="project" value="TreeGrafter"/>
</dbReference>
<comment type="subcellular location">
    <subcellularLocation>
        <location evidence="1">Endoplasmic reticulum membrane</location>
        <topology evidence="1">Multi-pass membrane protein</topology>
    </subcellularLocation>
</comment>
<organism evidence="12 13">
    <name type="scientific">Actinia tenebrosa</name>
    <name type="common">Australian red waratah sea anemone</name>
    <dbReference type="NCBI Taxonomy" id="6105"/>
    <lineage>
        <taxon>Eukaryota</taxon>
        <taxon>Metazoa</taxon>
        <taxon>Cnidaria</taxon>
        <taxon>Anthozoa</taxon>
        <taxon>Hexacorallia</taxon>
        <taxon>Actiniaria</taxon>
        <taxon>Actiniidae</taxon>
        <taxon>Actinia</taxon>
    </lineage>
</organism>
<keyword evidence="4 11" id="KW-0812">Transmembrane</keyword>
<evidence type="ECO:0000313" key="13">
    <source>
        <dbReference type="RefSeq" id="XP_031571064.1"/>
    </source>
</evidence>
<dbReference type="PANTHER" id="PTHR42650:SF1">
    <property type="entry name" value="GUIDED ENTRY OF TAIL-ANCHORED PROTEINS FACTOR 1"/>
    <property type="match status" value="1"/>
</dbReference>
<dbReference type="GeneID" id="116305316"/>
<dbReference type="InterPro" id="IPR028945">
    <property type="entry name" value="Get1"/>
</dbReference>
<evidence type="ECO:0000313" key="12">
    <source>
        <dbReference type="Proteomes" id="UP000515163"/>
    </source>
</evidence>
<accession>A0A6P8IVE3</accession>
<evidence type="ECO:0000256" key="2">
    <source>
        <dbReference type="ARBA" id="ARBA00010799"/>
    </source>
</evidence>
<evidence type="ECO:0000256" key="6">
    <source>
        <dbReference type="ARBA" id="ARBA00022989"/>
    </source>
</evidence>
<evidence type="ECO:0000256" key="5">
    <source>
        <dbReference type="ARBA" id="ARBA00022824"/>
    </source>
</evidence>
<proteinExistence type="inferred from homology"/>
<evidence type="ECO:0000256" key="3">
    <source>
        <dbReference type="ARBA" id="ARBA00017951"/>
    </source>
</evidence>
<evidence type="ECO:0000256" key="10">
    <source>
        <dbReference type="SAM" id="Coils"/>
    </source>
</evidence>
<dbReference type="RefSeq" id="XP_031571064.1">
    <property type="nucleotide sequence ID" value="XM_031715204.1"/>
</dbReference>
<evidence type="ECO:0000256" key="11">
    <source>
        <dbReference type="SAM" id="Phobius"/>
    </source>
</evidence>
<evidence type="ECO:0000256" key="4">
    <source>
        <dbReference type="ARBA" id="ARBA00022692"/>
    </source>
</evidence>
<dbReference type="PANTHER" id="PTHR42650">
    <property type="entry name" value="TAIL-ANCHORED PROTEIN INSERTION RECEPTOR WRB"/>
    <property type="match status" value="1"/>
</dbReference>
<dbReference type="GO" id="GO:0005789">
    <property type="term" value="C:endoplasmic reticulum membrane"/>
    <property type="evidence" value="ECO:0007669"/>
    <property type="project" value="UniProtKB-SubCell"/>
</dbReference>
<evidence type="ECO:0000256" key="7">
    <source>
        <dbReference type="ARBA" id="ARBA00023136"/>
    </source>
</evidence>
<feature type="coiled-coil region" evidence="10">
    <location>
        <begin position="63"/>
        <end position="97"/>
    </location>
</feature>
<name>A0A6P8IVE3_ACTTE</name>
<dbReference type="FunCoup" id="A0A6P8IVE3">
    <property type="interactions" value="1803"/>
</dbReference>
<dbReference type="GO" id="GO:0043529">
    <property type="term" value="C:GET complex"/>
    <property type="evidence" value="ECO:0007669"/>
    <property type="project" value="TreeGrafter"/>
</dbReference>
<keyword evidence="6 11" id="KW-1133">Transmembrane helix</keyword>
<dbReference type="InterPro" id="IPR029012">
    <property type="entry name" value="Helix_hairpin_bin_sf"/>
</dbReference>
<dbReference type="Pfam" id="PF04420">
    <property type="entry name" value="CHD5"/>
    <property type="match status" value="1"/>
</dbReference>
<dbReference type="Gene3D" id="1.10.287.660">
    <property type="entry name" value="Helix hairpin bin"/>
    <property type="match status" value="1"/>
</dbReference>
<feature type="transmembrane region" description="Helical" evidence="11">
    <location>
        <begin position="6"/>
        <end position="22"/>
    </location>
</feature>
<keyword evidence="5" id="KW-0256">Endoplasmic reticulum</keyword>
<evidence type="ECO:0000256" key="1">
    <source>
        <dbReference type="ARBA" id="ARBA00004477"/>
    </source>
</evidence>
<comment type="similarity">
    <text evidence="2">Belongs to the WRB/GET1 family.</text>
</comment>
<dbReference type="Proteomes" id="UP000515163">
    <property type="component" value="Unplaced"/>
</dbReference>
<dbReference type="AlphaFoldDB" id="A0A6P8IVE3"/>
<keyword evidence="7 11" id="KW-0472">Membrane</keyword>
<feature type="transmembrane region" description="Helical" evidence="11">
    <location>
        <begin position="133"/>
        <end position="158"/>
    </location>
</feature>
<feature type="transmembrane region" description="Helical" evidence="11">
    <location>
        <begin position="100"/>
        <end position="121"/>
    </location>
</feature>
<dbReference type="OrthoDB" id="69461at2759"/>
<keyword evidence="12" id="KW-1185">Reference proteome</keyword>
<dbReference type="InParanoid" id="A0A6P8IVE3"/>